<feature type="compositionally biased region" description="Pro residues" evidence="1">
    <location>
        <begin position="84"/>
        <end position="122"/>
    </location>
</feature>
<organism evidence="2 3">
    <name type="scientific">Oculimacula yallundae</name>
    <dbReference type="NCBI Taxonomy" id="86028"/>
    <lineage>
        <taxon>Eukaryota</taxon>
        <taxon>Fungi</taxon>
        <taxon>Dikarya</taxon>
        <taxon>Ascomycota</taxon>
        <taxon>Pezizomycotina</taxon>
        <taxon>Leotiomycetes</taxon>
        <taxon>Helotiales</taxon>
        <taxon>Ploettnerulaceae</taxon>
        <taxon>Oculimacula</taxon>
    </lineage>
</organism>
<evidence type="ECO:0000313" key="3">
    <source>
        <dbReference type="Proteomes" id="UP001595075"/>
    </source>
</evidence>
<name>A0ABR4CKP2_9HELO</name>
<evidence type="ECO:0000256" key="1">
    <source>
        <dbReference type="SAM" id="MobiDB-lite"/>
    </source>
</evidence>
<proteinExistence type="predicted"/>
<reference evidence="2 3" key="1">
    <citation type="journal article" date="2024" name="Commun. Biol.">
        <title>Comparative genomic analysis of thermophilic fungi reveals convergent evolutionary adaptations and gene losses.</title>
        <authorList>
            <person name="Steindorff A.S."/>
            <person name="Aguilar-Pontes M.V."/>
            <person name="Robinson A.J."/>
            <person name="Andreopoulos B."/>
            <person name="LaButti K."/>
            <person name="Kuo A."/>
            <person name="Mondo S."/>
            <person name="Riley R."/>
            <person name="Otillar R."/>
            <person name="Haridas S."/>
            <person name="Lipzen A."/>
            <person name="Grimwood J."/>
            <person name="Schmutz J."/>
            <person name="Clum A."/>
            <person name="Reid I.D."/>
            <person name="Moisan M.C."/>
            <person name="Butler G."/>
            <person name="Nguyen T.T.M."/>
            <person name="Dewar K."/>
            <person name="Conant G."/>
            <person name="Drula E."/>
            <person name="Henrissat B."/>
            <person name="Hansel C."/>
            <person name="Singer S."/>
            <person name="Hutchinson M.I."/>
            <person name="de Vries R.P."/>
            <person name="Natvig D.O."/>
            <person name="Powell A.J."/>
            <person name="Tsang A."/>
            <person name="Grigoriev I.V."/>
        </authorList>
    </citation>
    <scope>NUCLEOTIDE SEQUENCE [LARGE SCALE GENOMIC DNA]</scope>
    <source>
        <strain evidence="2 3">CBS 494.80</strain>
    </source>
</reference>
<dbReference type="Proteomes" id="UP001595075">
    <property type="component" value="Unassembled WGS sequence"/>
</dbReference>
<sequence>MSLLDLIRSTNFAGNMWLLNQEDPMDTREDYDGFGLVGSDQSAWVYQQIILPALLALGQPFEVPAWAPTFVRGRVAGFAATQLAPPPPPTLAPPPPPPAAVLPAPPPPPPPTMAPPPPPPSTDPFAAFLSSASPSRYSSLPAPPAPPKRDFRSKFGADLATNFNIGSGSIR</sequence>
<comment type="caution">
    <text evidence="2">The sequence shown here is derived from an EMBL/GenBank/DDBJ whole genome shotgun (WGS) entry which is preliminary data.</text>
</comment>
<keyword evidence="3" id="KW-1185">Reference proteome</keyword>
<protein>
    <submittedName>
        <fullName evidence="2">Uncharacterized protein</fullName>
    </submittedName>
</protein>
<feature type="compositionally biased region" description="Low complexity" evidence="1">
    <location>
        <begin position="124"/>
        <end position="140"/>
    </location>
</feature>
<accession>A0ABR4CKP2</accession>
<evidence type="ECO:0000313" key="2">
    <source>
        <dbReference type="EMBL" id="KAL2070483.1"/>
    </source>
</evidence>
<feature type="region of interest" description="Disordered" evidence="1">
    <location>
        <begin position="81"/>
        <end position="153"/>
    </location>
</feature>
<dbReference type="PRINTS" id="PR01217">
    <property type="entry name" value="PRICHEXTENSN"/>
</dbReference>
<gene>
    <name evidence="2" type="ORF">VTL71DRAFT_13509</name>
</gene>
<dbReference type="EMBL" id="JAZHXI010000006">
    <property type="protein sequence ID" value="KAL2070483.1"/>
    <property type="molecule type" value="Genomic_DNA"/>
</dbReference>